<name>A0A7E5X1G9_TRINI</name>
<gene>
    <name evidence="4" type="primary">LOC113507603</name>
</gene>
<feature type="compositionally biased region" description="Basic and acidic residues" evidence="1">
    <location>
        <begin position="56"/>
        <end position="74"/>
    </location>
</feature>
<dbReference type="Proteomes" id="UP000322000">
    <property type="component" value="Unplaced"/>
</dbReference>
<organism evidence="3 4">
    <name type="scientific">Trichoplusia ni</name>
    <name type="common">Cabbage looper</name>
    <dbReference type="NCBI Taxonomy" id="7111"/>
    <lineage>
        <taxon>Eukaryota</taxon>
        <taxon>Metazoa</taxon>
        <taxon>Ecdysozoa</taxon>
        <taxon>Arthropoda</taxon>
        <taxon>Hexapoda</taxon>
        <taxon>Insecta</taxon>
        <taxon>Pterygota</taxon>
        <taxon>Neoptera</taxon>
        <taxon>Endopterygota</taxon>
        <taxon>Lepidoptera</taxon>
        <taxon>Glossata</taxon>
        <taxon>Ditrysia</taxon>
        <taxon>Noctuoidea</taxon>
        <taxon>Noctuidae</taxon>
        <taxon>Plusiinae</taxon>
        <taxon>Trichoplusia</taxon>
    </lineage>
</organism>
<dbReference type="RefSeq" id="XP_026746261.1">
    <property type="nucleotide sequence ID" value="XM_026890460.1"/>
</dbReference>
<dbReference type="GeneID" id="113507603"/>
<dbReference type="InParanoid" id="A0A7E5X1G9"/>
<accession>A0A7E5X1G9</accession>
<dbReference type="KEGG" id="tnl:113507603"/>
<protein>
    <submittedName>
        <fullName evidence="4">Uncharacterized protein LOC113507603 isoform X1</fullName>
    </submittedName>
</protein>
<keyword evidence="2" id="KW-0732">Signal</keyword>
<feature type="compositionally biased region" description="Basic and acidic residues" evidence="1">
    <location>
        <begin position="86"/>
        <end position="98"/>
    </location>
</feature>
<feature type="chain" id="PRO_5028960134" evidence="2">
    <location>
        <begin position="20"/>
        <end position="182"/>
    </location>
</feature>
<dbReference type="OrthoDB" id="7428923at2759"/>
<feature type="region of interest" description="Disordered" evidence="1">
    <location>
        <begin position="56"/>
        <end position="98"/>
    </location>
</feature>
<dbReference type="AlphaFoldDB" id="A0A7E5X1G9"/>
<evidence type="ECO:0000256" key="2">
    <source>
        <dbReference type="SAM" id="SignalP"/>
    </source>
</evidence>
<feature type="signal peptide" evidence="2">
    <location>
        <begin position="1"/>
        <end position="19"/>
    </location>
</feature>
<sequence length="182" mass="20763">MLAMIVVATALSRISIVHTKPASEGTLTAIDTRALYDDMTHDMTEQLYSSGRDLRKRDEYSKYEPPKKLVEKSTELPQRSPGLQSEIKKRPASHSEDIDVVDREDHVTQYLADLLVNTDSEITSLQATEPEDEHDIHEIREDKFFAFLTGLERTFEVEGAWSRPVSDDLKNEDVPNVLMDEE</sequence>
<evidence type="ECO:0000313" key="4">
    <source>
        <dbReference type="RefSeq" id="XP_026746261.1"/>
    </source>
</evidence>
<evidence type="ECO:0000256" key="1">
    <source>
        <dbReference type="SAM" id="MobiDB-lite"/>
    </source>
</evidence>
<evidence type="ECO:0000313" key="3">
    <source>
        <dbReference type="Proteomes" id="UP000322000"/>
    </source>
</evidence>
<proteinExistence type="predicted"/>
<keyword evidence="3" id="KW-1185">Reference proteome</keyword>
<reference evidence="4" key="1">
    <citation type="submission" date="2025-08" db="UniProtKB">
        <authorList>
            <consortium name="RefSeq"/>
        </authorList>
    </citation>
    <scope>IDENTIFICATION</scope>
</reference>